<feature type="compositionally biased region" description="Polar residues" evidence="1">
    <location>
        <begin position="137"/>
        <end position="148"/>
    </location>
</feature>
<accession>A0A438FDH1</accession>
<dbReference type="EMBL" id="QGNW01000991">
    <property type="protein sequence ID" value="RVW58022.1"/>
    <property type="molecule type" value="Genomic_DNA"/>
</dbReference>
<feature type="region of interest" description="Disordered" evidence="1">
    <location>
        <begin position="119"/>
        <end position="148"/>
    </location>
</feature>
<name>A0A438FDH1_VITVI</name>
<protein>
    <submittedName>
        <fullName evidence="3">Retrovirus-related Pol polyprotein from transposon RE2</fullName>
    </submittedName>
</protein>
<comment type="caution">
    <text evidence="3">The sequence shown here is derived from an EMBL/GenBank/DDBJ whole genome shotgun (WGS) entry which is preliminary data.</text>
</comment>
<sequence>MRQLDVKNAFLHGFLKEEVFMEQPPGFINEDLPNHVCKLNRSLYGLKQAPRAWFDRLSQCLLHLGFYCGKADSSLFILHKGLEVIYLPNGLFVSKKKYTRDLLEHTKMMECTHINTPKALKPITTPSDEQPIDPTRYSHSWSSKRQPTVSRSSTEVEYRSLASSATEITWLTFLLHDIGIQLREPPQLLCDNLNALHMTVNLVFPARSKHIELDHHFVREKVASGVLITCFLPSSLQVVDIFTKALPKTSFQVFRFKLGVHKLPLTSLRGADKGNSNSSNIQSMTKQNLYVRS</sequence>
<dbReference type="AlphaFoldDB" id="A0A438FDH1"/>
<evidence type="ECO:0000313" key="3">
    <source>
        <dbReference type="EMBL" id="RVW58022.1"/>
    </source>
</evidence>
<dbReference type="InterPro" id="IPR013103">
    <property type="entry name" value="RVT_2"/>
</dbReference>
<evidence type="ECO:0000256" key="1">
    <source>
        <dbReference type="SAM" id="MobiDB-lite"/>
    </source>
</evidence>
<dbReference type="SUPFAM" id="SSF56672">
    <property type="entry name" value="DNA/RNA polymerases"/>
    <property type="match status" value="1"/>
</dbReference>
<dbReference type="InterPro" id="IPR043502">
    <property type="entry name" value="DNA/RNA_pol_sf"/>
</dbReference>
<feature type="domain" description="Reverse transcriptase Ty1/copia-type" evidence="2">
    <location>
        <begin position="2"/>
        <end position="82"/>
    </location>
</feature>
<evidence type="ECO:0000313" key="4">
    <source>
        <dbReference type="Proteomes" id="UP000288805"/>
    </source>
</evidence>
<dbReference type="CDD" id="cd09272">
    <property type="entry name" value="RNase_HI_RT_Ty1"/>
    <property type="match status" value="1"/>
</dbReference>
<gene>
    <name evidence="3" type="primary">RE2_207</name>
    <name evidence="3" type="ORF">CK203_115866</name>
</gene>
<evidence type="ECO:0000259" key="2">
    <source>
        <dbReference type="Pfam" id="PF07727"/>
    </source>
</evidence>
<dbReference type="PANTHER" id="PTHR11439:SF455">
    <property type="entry name" value="RLK (RECEPTOR-LIKE PROTEIN KINASE) 8, PUTATIVE-RELATED"/>
    <property type="match status" value="1"/>
</dbReference>
<organism evidence="3 4">
    <name type="scientific">Vitis vinifera</name>
    <name type="common">Grape</name>
    <dbReference type="NCBI Taxonomy" id="29760"/>
    <lineage>
        <taxon>Eukaryota</taxon>
        <taxon>Viridiplantae</taxon>
        <taxon>Streptophyta</taxon>
        <taxon>Embryophyta</taxon>
        <taxon>Tracheophyta</taxon>
        <taxon>Spermatophyta</taxon>
        <taxon>Magnoliopsida</taxon>
        <taxon>eudicotyledons</taxon>
        <taxon>Gunneridae</taxon>
        <taxon>Pentapetalae</taxon>
        <taxon>rosids</taxon>
        <taxon>Vitales</taxon>
        <taxon>Vitaceae</taxon>
        <taxon>Viteae</taxon>
        <taxon>Vitis</taxon>
    </lineage>
</organism>
<dbReference type="Proteomes" id="UP000288805">
    <property type="component" value="Unassembled WGS sequence"/>
</dbReference>
<dbReference type="PANTHER" id="PTHR11439">
    <property type="entry name" value="GAG-POL-RELATED RETROTRANSPOSON"/>
    <property type="match status" value="1"/>
</dbReference>
<proteinExistence type="predicted"/>
<dbReference type="Pfam" id="PF07727">
    <property type="entry name" value="RVT_2"/>
    <property type="match status" value="1"/>
</dbReference>
<reference evidence="3 4" key="1">
    <citation type="journal article" date="2018" name="PLoS Genet.">
        <title>Population sequencing reveals clonal diversity and ancestral inbreeding in the grapevine cultivar Chardonnay.</title>
        <authorList>
            <person name="Roach M.J."/>
            <person name="Johnson D.L."/>
            <person name="Bohlmann J."/>
            <person name="van Vuuren H.J."/>
            <person name="Jones S.J."/>
            <person name="Pretorius I.S."/>
            <person name="Schmidt S.A."/>
            <person name="Borneman A.R."/>
        </authorList>
    </citation>
    <scope>NUCLEOTIDE SEQUENCE [LARGE SCALE GENOMIC DNA]</scope>
    <source>
        <strain evidence="4">cv. Chardonnay</strain>
        <tissue evidence="3">Leaf</tissue>
    </source>
</reference>